<dbReference type="InterPro" id="IPR058624">
    <property type="entry name" value="MdtA-like_HH"/>
</dbReference>
<proteinExistence type="inferred from homology"/>
<dbReference type="InterPro" id="IPR058625">
    <property type="entry name" value="MdtA-like_BSH"/>
</dbReference>
<feature type="domain" description="Multidrug resistance protein MdtA-like alpha-helical hairpin" evidence="6">
    <location>
        <begin position="112"/>
        <end position="172"/>
    </location>
</feature>
<keyword evidence="5" id="KW-0812">Transmembrane</keyword>
<comment type="similarity">
    <text evidence="2">Belongs to the membrane fusion protein (MFP) (TC 8.A.1) family.</text>
</comment>
<protein>
    <submittedName>
        <fullName evidence="10">RND family efflux transporter MFP subunit</fullName>
    </submittedName>
</protein>
<name>A0A840VG48_9PROT</name>
<dbReference type="AlphaFoldDB" id="A0A840VG48"/>
<dbReference type="InterPro" id="IPR058627">
    <property type="entry name" value="MdtA-like_C"/>
</dbReference>
<dbReference type="Pfam" id="PF25967">
    <property type="entry name" value="RND-MFP_C"/>
    <property type="match status" value="1"/>
</dbReference>
<evidence type="ECO:0000256" key="5">
    <source>
        <dbReference type="SAM" id="Phobius"/>
    </source>
</evidence>
<keyword evidence="5" id="KW-0472">Membrane</keyword>
<keyword evidence="11" id="KW-1185">Reference proteome</keyword>
<keyword evidence="4" id="KW-0175">Coiled coil</keyword>
<dbReference type="InterPro" id="IPR006143">
    <property type="entry name" value="RND_pump_MFP"/>
</dbReference>
<evidence type="ECO:0000259" key="6">
    <source>
        <dbReference type="Pfam" id="PF25876"/>
    </source>
</evidence>
<feature type="coiled-coil region" evidence="4">
    <location>
        <begin position="105"/>
        <end position="132"/>
    </location>
</feature>
<organism evidence="10 11">
    <name type="scientific">Acidocella aromatica</name>
    <dbReference type="NCBI Taxonomy" id="1303579"/>
    <lineage>
        <taxon>Bacteria</taxon>
        <taxon>Pseudomonadati</taxon>
        <taxon>Pseudomonadota</taxon>
        <taxon>Alphaproteobacteria</taxon>
        <taxon>Acetobacterales</taxon>
        <taxon>Acidocellaceae</taxon>
        <taxon>Acidocella</taxon>
    </lineage>
</organism>
<dbReference type="GO" id="GO:1990281">
    <property type="term" value="C:efflux pump complex"/>
    <property type="evidence" value="ECO:0007669"/>
    <property type="project" value="TreeGrafter"/>
</dbReference>
<dbReference type="NCBIfam" id="TIGR01730">
    <property type="entry name" value="RND_mfp"/>
    <property type="match status" value="1"/>
</dbReference>
<feature type="transmembrane region" description="Helical" evidence="5">
    <location>
        <begin position="7"/>
        <end position="26"/>
    </location>
</feature>
<dbReference type="Proteomes" id="UP000553706">
    <property type="component" value="Unassembled WGS sequence"/>
</dbReference>
<gene>
    <name evidence="10" type="ORF">HNP71_002134</name>
</gene>
<evidence type="ECO:0000256" key="3">
    <source>
        <dbReference type="ARBA" id="ARBA00022448"/>
    </source>
</evidence>
<feature type="domain" description="Multidrug resistance protein MdtA-like barrel-sandwich hybrid" evidence="7">
    <location>
        <begin position="74"/>
        <end position="205"/>
    </location>
</feature>
<dbReference type="Gene3D" id="2.40.420.20">
    <property type="match status" value="1"/>
</dbReference>
<dbReference type="EMBL" id="JACHFJ010000010">
    <property type="protein sequence ID" value="MBB5373867.1"/>
    <property type="molecule type" value="Genomic_DNA"/>
</dbReference>
<dbReference type="Pfam" id="PF25954">
    <property type="entry name" value="Beta-barrel_RND_2"/>
    <property type="match status" value="1"/>
</dbReference>
<dbReference type="Gene3D" id="2.40.50.100">
    <property type="match status" value="1"/>
</dbReference>
<evidence type="ECO:0000259" key="9">
    <source>
        <dbReference type="Pfam" id="PF25967"/>
    </source>
</evidence>
<feature type="domain" description="Multidrug resistance protein MdtA-like C-terminal permuted SH3" evidence="9">
    <location>
        <begin position="309"/>
        <end position="362"/>
    </location>
</feature>
<evidence type="ECO:0000313" key="10">
    <source>
        <dbReference type="EMBL" id="MBB5373867.1"/>
    </source>
</evidence>
<comment type="caution">
    <text evidence="10">The sequence shown here is derived from an EMBL/GenBank/DDBJ whole genome shotgun (WGS) entry which is preliminary data.</text>
</comment>
<evidence type="ECO:0000256" key="4">
    <source>
        <dbReference type="SAM" id="Coils"/>
    </source>
</evidence>
<evidence type="ECO:0000259" key="8">
    <source>
        <dbReference type="Pfam" id="PF25954"/>
    </source>
</evidence>
<dbReference type="Gene3D" id="2.40.30.170">
    <property type="match status" value="1"/>
</dbReference>
<dbReference type="InterPro" id="IPR058792">
    <property type="entry name" value="Beta-barrel_RND_2"/>
</dbReference>
<sequence length="406" mass="43093">MSRSRGLVVASSFGVAVVVVVGWGMWSRHSALASLRTVAAQEAVPPVQIVYPQPGAPTHILDLPGNVVAWYEAPIYAQVSGYVKMWYVDYGAHVKKGQLLATIDTPELDEQYEAAQAQLTEAQTKLQIASLTAKRYEALSGTKAVSQQQVDVEVANAAAAQAKVQAASADVARYAALEKFKNVVAPFDGVVTSRRTDVGDYVSAAGGNVGTTGASTELFSVADIHKLRVFVSVPQNYAGALEDGLTATLNLPQFPHRSFTAQLLTTAQAFDPASRMVTTELVVENQDQEIWPGSYANVHLAVKSDPSILTIPEQALLFRADGLQVAVVQPNGTVHLQDVTLGLNLGSTVQVENGLNISDRVIDNPSDGLLEGQSVQIVTGMKGIALPPQDTHLAVATRPTASVSEN</sequence>
<feature type="domain" description="CusB-like beta-barrel" evidence="8">
    <location>
        <begin position="231"/>
        <end position="302"/>
    </location>
</feature>
<dbReference type="PANTHER" id="PTHR30469">
    <property type="entry name" value="MULTIDRUG RESISTANCE PROTEIN MDTA"/>
    <property type="match status" value="1"/>
</dbReference>
<dbReference type="Pfam" id="PF25876">
    <property type="entry name" value="HH_MFP_RND"/>
    <property type="match status" value="1"/>
</dbReference>
<dbReference type="PANTHER" id="PTHR30469:SF37">
    <property type="entry name" value="RAGD PROTEIN"/>
    <property type="match status" value="1"/>
</dbReference>
<dbReference type="SUPFAM" id="SSF111369">
    <property type="entry name" value="HlyD-like secretion proteins"/>
    <property type="match status" value="1"/>
</dbReference>
<keyword evidence="5" id="KW-1133">Transmembrane helix</keyword>
<evidence type="ECO:0000313" key="11">
    <source>
        <dbReference type="Proteomes" id="UP000553706"/>
    </source>
</evidence>
<evidence type="ECO:0000256" key="2">
    <source>
        <dbReference type="ARBA" id="ARBA00009477"/>
    </source>
</evidence>
<keyword evidence="3" id="KW-0813">Transport</keyword>
<evidence type="ECO:0000256" key="1">
    <source>
        <dbReference type="ARBA" id="ARBA00004196"/>
    </source>
</evidence>
<comment type="subcellular location">
    <subcellularLocation>
        <location evidence="1">Cell envelope</location>
    </subcellularLocation>
</comment>
<dbReference type="Pfam" id="PF25917">
    <property type="entry name" value="BSH_RND"/>
    <property type="match status" value="1"/>
</dbReference>
<dbReference type="GO" id="GO:0015562">
    <property type="term" value="F:efflux transmembrane transporter activity"/>
    <property type="evidence" value="ECO:0007669"/>
    <property type="project" value="TreeGrafter"/>
</dbReference>
<reference evidence="10 11" key="1">
    <citation type="submission" date="2020-08" db="EMBL/GenBank/DDBJ databases">
        <title>Genomic Encyclopedia of Type Strains, Phase IV (KMG-IV): sequencing the most valuable type-strain genomes for metagenomic binning, comparative biology and taxonomic classification.</title>
        <authorList>
            <person name="Goeker M."/>
        </authorList>
    </citation>
    <scope>NUCLEOTIDE SEQUENCE [LARGE SCALE GENOMIC DNA]</scope>
    <source>
        <strain evidence="10 11">DSM 27026</strain>
    </source>
</reference>
<accession>A0A840VG48</accession>
<evidence type="ECO:0000259" key="7">
    <source>
        <dbReference type="Pfam" id="PF25917"/>
    </source>
</evidence>
<dbReference type="Gene3D" id="1.10.287.470">
    <property type="entry name" value="Helix hairpin bin"/>
    <property type="match status" value="1"/>
</dbReference>
<dbReference type="RefSeq" id="WP_183266885.1">
    <property type="nucleotide sequence ID" value="NZ_JACHFJ010000010.1"/>
</dbReference>